<evidence type="ECO:0000313" key="1">
    <source>
        <dbReference type="EMBL" id="GAA3594950.1"/>
    </source>
</evidence>
<proteinExistence type="predicted"/>
<gene>
    <name evidence="1" type="ORF">GCM10022223_07590</name>
</gene>
<protein>
    <submittedName>
        <fullName evidence="1">Uncharacterized protein</fullName>
    </submittedName>
</protein>
<dbReference type="RefSeq" id="WP_231484279.1">
    <property type="nucleotide sequence ID" value="NZ_BAAAZO010000001.1"/>
</dbReference>
<evidence type="ECO:0000313" key="2">
    <source>
        <dbReference type="Proteomes" id="UP001501074"/>
    </source>
</evidence>
<comment type="caution">
    <text evidence="1">The sequence shown here is derived from an EMBL/GenBank/DDBJ whole genome shotgun (WGS) entry which is preliminary data.</text>
</comment>
<sequence>MSVIPRQEASSSIDLRAHLRTELAELERTLVGPLHQVKSEGDEVRAVARRRLRHTVEALTFVLDAHPVDGAGRCHTCGRLRKCPASELLRAWVSGWLNTGGLAMRREGDPELVSSRRLE</sequence>
<reference evidence="2" key="1">
    <citation type="journal article" date="2019" name="Int. J. Syst. Evol. Microbiol.">
        <title>The Global Catalogue of Microorganisms (GCM) 10K type strain sequencing project: providing services to taxonomists for standard genome sequencing and annotation.</title>
        <authorList>
            <consortium name="The Broad Institute Genomics Platform"/>
            <consortium name="The Broad Institute Genome Sequencing Center for Infectious Disease"/>
            <person name="Wu L."/>
            <person name="Ma J."/>
        </authorList>
    </citation>
    <scope>NUCLEOTIDE SEQUENCE [LARGE SCALE GENOMIC DNA]</scope>
    <source>
        <strain evidence="2">JCM 16902</strain>
    </source>
</reference>
<accession>A0ABP6Z059</accession>
<organism evidence="1 2">
    <name type="scientific">Kineosporia mesophila</name>
    <dbReference type="NCBI Taxonomy" id="566012"/>
    <lineage>
        <taxon>Bacteria</taxon>
        <taxon>Bacillati</taxon>
        <taxon>Actinomycetota</taxon>
        <taxon>Actinomycetes</taxon>
        <taxon>Kineosporiales</taxon>
        <taxon>Kineosporiaceae</taxon>
        <taxon>Kineosporia</taxon>
    </lineage>
</organism>
<dbReference type="Proteomes" id="UP001501074">
    <property type="component" value="Unassembled WGS sequence"/>
</dbReference>
<dbReference type="EMBL" id="BAAAZO010000001">
    <property type="protein sequence ID" value="GAA3594950.1"/>
    <property type="molecule type" value="Genomic_DNA"/>
</dbReference>
<keyword evidence="2" id="KW-1185">Reference proteome</keyword>
<name>A0ABP6Z059_9ACTN</name>